<gene>
    <name evidence="2" type="ORF">HMPREF0202_02872</name>
</gene>
<keyword evidence="3" id="KW-1185">Reference proteome</keyword>
<dbReference type="EMBL" id="AXZF01000194">
    <property type="protein sequence ID" value="ERT63705.1"/>
    <property type="molecule type" value="Genomic_DNA"/>
</dbReference>
<accession>U7UWM5</accession>
<dbReference type="Proteomes" id="UP000017081">
    <property type="component" value="Unassembled WGS sequence"/>
</dbReference>
<proteinExistence type="predicted"/>
<feature type="chain" id="PRO_5004689914" description="Outer membrane insertion signal domain protein" evidence="1">
    <location>
        <begin position="21"/>
        <end position="366"/>
    </location>
</feature>
<dbReference type="HOGENOM" id="CLU_751755_0_0_0"/>
<evidence type="ECO:0000256" key="1">
    <source>
        <dbReference type="SAM" id="SignalP"/>
    </source>
</evidence>
<evidence type="ECO:0000313" key="3">
    <source>
        <dbReference type="Proteomes" id="UP000017081"/>
    </source>
</evidence>
<comment type="caution">
    <text evidence="2">The sequence shown here is derived from an EMBL/GenBank/DDBJ whole genome shotgun (WGS) entry which is preliminary data.</text>
</comment>
<organism evidence="2 3">
    <name type="scientific">Cetobacterium somerae ATCC BAA-474</name>
    <dbReference type="NCBI Taxonomy" id="1319815"/>
    <lineage>
        <taxon>Bacteria</taxon>
        <taxon>Fusobacteriati</taxon>
        <taxon>Fusobacteriota</taxon>
        <taxon>Fusobacteriia</taxon>
        <taxon>Fusobacteriales</taxon>
        <taxon>Fusobacteriaceae</taxon>
        <taxon>Cetobacterium</taxon>
    </lineage>
</organism>
<dbReference type="RefSeq" id="WP_023052396.1">
    <property type="nucleotide sequence ID" value="NZ_CP173065.2"/>
</dbReference>
<dbReference type="eggNOG" id="ENOG502Z9AH">
    <property type="taxonomic scope" value="Bacteria"/>
</dbReference>
<name>U7UWM5_9FUSO</name>
<dbReference type="AlphaFoldDB" id="U7UWM5"/>
<feature type="signal peptide" evidence="1">
    <location>
        <begin position="1"/>
        <end position="20"/>
    </location>
</feature>
<protein>
    <recommendedName>
        <fullName evidence="4">Outer membrane insertion signal domain protein</fullName>
    </recommendedName>
</protein>
<reference evidence="2 3" key="1">
    <citation type="submission" date="2013-08" db="EMBL/GenBank/DDBJ databases">
        <authorList>
            <person name="Weinstock G."/>
            <person name="Sodergren E."/>
            <person name="Wylie T."/>
            <person name="Fulton L."/>
            <person name="Fulton R."/>
            <person name="Fronick C."/>
            <person name="O'Laughlin M."/>
            <person name="Godfrey J."/>
            <person name="Miner T."/>
            <person name="Herter B."/>
            <person name="Appelbaum E."/>
            <person name="Cordes M."/>
            <person name="Lek S."/>
            <person name="Wollam A."/>
            <person name="Pepin K.H."/>
            <person name="Palsikar V.B."/>
            <person name="Mitreva M."/>
            <person name="Wilson R.K."/>
        </authorList>
    </citation>
    <scope>NUCLEOTIDE SEQUENCE [LARGE SCALE GENOMIC DNA]</scope>
    <source>
        <strain evidence="2 3">ATCC BAA-474</strain>
    </source>
</reference>
<keyword evidence="1" id="KW-0732">Signal</keyword>
<evidence type="ECO:0008006" key="4">
    <source>
        <dbReference type="Google" id="ProtNLM"/>
    </source>
</evidence>
<sequence length="366" mass="41442">MKKLALLLGSLLVVGATASAKEAVVAPVEVSKEVVVVADVVEEVVVEEAFRPSGYIGLEYRAYGETEGHGDKIVRNPIGNLPDTNQDTWNRGANNRARLQTSFGIQMTENSKLEGRIRDYTNLESSSSTEKKLGKDYGTETRLRYSYKHNDVLTSRLQYRDEENDSQNFEYMLRYTAYQNKGGLLSKIVLAPSLYHSMAADNGGDYLNTIGLDIEYAGNLPLGFTWDGTLYLDQNFYNKSDKIQKGADSTTDKEFVVTWELYLYRTFALYSTDNYNLDFNFEGGYDPYVFSQYARYNKETGLKTSDKDTYSLYTSMNVAINYQLTPAVSLNGGVGAEYRNWDNENQSSANDWRWQPYAFAGMKVNF</sequence>
<evidence type="ECO:0000313" key="2">
    <source>
        <dbReference type="EMBL" id="ERT63705.1"/>
    </source>
</evidence>